<feature type="chain" id="PRO_5044541549" evidence="2">
    <location>
        <begin position="19"/>
        <end position="671"/>
    </location>
</feature>
<dbReference type="GeneID" id="105266395"/>
<proteinExistence type="predicted"/>
<evidence type="ECO:0000313" key="3">
    <source>
        <dbReference type="EMBL" id="JAG70752.1"/>
    </source>
</evidence>
<dbReference type="AlphaFoldDB" id="A0A0C9QZ34"/>
<keyword evidence="4" id="KW-1185">Reference proteome</keyword>
<dbReference type="RefSeq" id="XP_011302825.1">
    <property type="nucleotide sequence ID" value="XM_011304523.1"/>
</dbReference>
<dbReference type="PANTHER" id="PTHR37687:SF1">
    <property type="entry name" value="AGAP006772-PA"/>
    <property type="match status" value="1"/>
</dbReference>
<dbReference type="EMBL" id="GBYB01000985">
    <property type="protein sequence ID" value="JAG70752.1"/>
    <property type="molecule type" value="Transcribed_RNA"/>
</dbReference>
<feature type="compositionally biased region" description="Low complexity" evidence="1">
    <location>
        <begin position="504"/>
        <end position="522"/>
    </location>
</feature>
<sequence length="671" mass="76822">MSRIFWPLVFLLVGLTLAAMPVPHQTSEDTLRSALNAVTRKQRSLGALPQDYYGDLRSFKYHGDPERKFEREEVPEMDDDEDDLEFLPLENGQLENIGGGYQGFNNKRLERALMDYLEMTPIQRDTGSSFRERERIGTRKRTMSPDHATGSNRELARLFLDELQNSSPYGEDPEDAEYLPIEALQSLYDRYRLEQNNKYDKLDSPGPMSWGELLAKDRSREDDGVDFADRERSQHPRNYLLYQVLPTQRRNINARYPIGREYRDLVKRFPVAKRSTKPFSLTSQATDPKVVQDLGALFGPQASEMNKTQVQKVQSKSNHVHGMDHMQPHTSERPVSFTTDITSTTFRQDNTKEKGTKPGKTKEHLIEIKKKSVDWSQYFGIDRRRKKASLLARPGTQEQDDEWMLQRYYKTMADNLQSPPKDLERIGGEKRDKLDQMDEKLKNVKNVIIEDAVRYSAADDDADPQEVKDVVMARMAAAYSLEKMRKALNEFRNSIAAQRDVPRNSQGKNNSSNGSKDSNGTGDYDKRSSNAIEDEGSPYEGFDEGKFTSCPELEAIERSCKPARNLVSGLFVPCMMHQICRTCDDEDECMGLFAMEAARVCDSLEEEGRDAGGHCARTALVISQMQPPSMITSLCHGPTGDSCLRRYQYRNRHRFYPSSRRHSGFDAPMKR</sequence>
<evidence type="ECO:0000256" key="1">
    <source>
        <dbReference type="SAM" id="MobiDB-lite"/>
    </source>
</evidence>
<evidence type="ECO:0000313" key="5">
    <source>
        <dbReference type="RefSeq" id="XP_011302825.1"/>
    </source>
</evidence>
<dbReference type="KEGG" id="fas:105266395"/>
<feature type="region of interest" description="Disordered" evidence="1">
    <location>
        <begin position="495"/>
        <end position="543"/>
    </location>
</feature>
<evidence type="ECO:0000313" key="4">
    <source>
        <dbReference type="Proteomes" id="UP000694866"/>
    </source>
</evidence>
<gene>
    <name evidence="3" type="primary">pgk</name>
    <name evidence="5" type="synonym">LOC105266395</name>
    <name evidence="3" type="ORF">g.22634</name>
</gene>
<dbReference type="Proteomes" id="UP000694866">
    <property type="component" value="Unplaced"/>
</dbReference>
<evidence type="ECO:0000256" key="2">
    <source>
        <dbReference type="SAM" id="SignalP"/>
    </source>
</evidence>
<reference evidence="3" key="1">
    <citation type="submission" date="2015-01" db="EMBL/GenBank/DDBJ databases">
        <title>Transcriptome Assembly of Fopius arisanus.</title>
        <authorList>
            <person name="Geib S."/>
        </authorList>
    </citation>
    <scope>NUCLEOTIDE SEQUENCE</scope>
</reference>
<name>A0A0C9QZ34_9HYME</name>
<protein>
    <submittedName>
        <fullName evidence="3">Pgk protein</fullName>
    </submittedName>
</protein>
<dbReference type="InterPro" id="IPR038875">
    <property type="entry name" value="PLA2_conodipine-like"/>
</dbReference>
<reference evidence="5" key="2">
    <citation type="submission" date="2025-04" db="UniProtKB">
        <authorList>
            <consortium name="RefSeq"/>
        </authorList>
    </citation>
    <scope>IDENTIFICATION</scope>
    <source>
        <strain evidence="5">USDA-PBARC FA_bdor</strain>
        <tissue evidence="5">Whole organism</tissue>
    </source>
</reference>
<feature type="signal peptide" evidence="2">
    <location>
        <begin position="1"/>
        <end position="18"/>
    </location>
</feature>
<dbReference type="PANTHER" id="PTHR37687">
    <property type="entry name" value="AGAP006772-PA"/>
    <property type="match status" value="1"/>
</dbReference>
<accession>A0A0C9QZ34</accession>
<keyword evidence="2" id="KW-0732">Signal</keyword>
<dbReference type="OrthoDB" id="6138985at2759"/>
<organism evidence="3">
    <name type="scientific">Fopius arisanus</name>
    <dbReference type="NCBI Taxonomy" id="64838"/>
    <lineage>
        <taxon>Eukaryota</taxon>
        <taxon>Metazoa</taxon>
        <taxon>Ecdysozoa</taxon>
        <taxon>Arthropoda</taxon>
        <taxon>Hexapoda</taxon>
        <taxon>Insecta</taxon>
        <taxon>Pterygota</taxon>
        <taxon>Neoptera</taxon>
        <taxon>Endopterygota</taxon>
        <taxon>Hymenoptera</taxon>
        <taxon>Apocrita</taxon>
        <taxon>Ichneumonoidea</taxon>
        <taxon>Braconidae</taxon>
        <taxon>Opiinae</taxon>
        <taxon>Fopius</taxon>
    </lineage>
</organism>
<accession>A0A9R1T508</accession>